<evidence type="ECO:0000256" key="1">
    <source>
        <dbReference type="ARBA" id="ARBA00022679"/>
    </source>
</evidence>
<organism evidence="2">
    <name type="scientific">marine metagenome</name>
    <dbReference type="NCBI Taxonomy" id="408172"/>
    <lineage>
        <taxon>unclassified sequences</taxon>
        <taxon>metagenomes</taxon>
        <taxon>ecological metagenomes</taxon>
    </lineage>
</organism>
<dbReference type="PROSITE" id="PS50005">
    <property type="entry name" value="TPR"/>
    <property type="match status" value="3"/>
</dbReference>
<dbReference type="InterPro" id="IPR007577">
    <property type="entry name" value="GlycoTrfase_DXD_sugar-bd_CS"/>
</dbReference>
<sequence length="419" mass="48068">MIPKIIHQLWIGPKKAPTEMMETWKKFHPDWDYIFWNEETILKNFSKGLYNQQQYDSMPEWNGKCDIARYEILQKFGGFFIDADSICKRKLDNYLLENDSFSCYENELLRGQLIAAGYLGCVQGCELMNHLVMRLHGLSGEALHQGPMTAWKTVGPLFLTQTVNELKYTKLAVYPSFYFIPSHYTEKCLYNGPFKPYAEQFWGSTETLNGKVGMEYDTYSKNKNSGALEGMNSSPEEKRNQSLITAIDYLEKEDFDKSRKHFSEIIQNNPLSEEAIYGLALCSKNQDDILKALEYINELLRINPNHSEAWNQFGLIMVDKGNLADAKKGFITSIEKNPGSVEVQRNLAELYLLEGDFELGVQAYLSILKNYPDDVPTLLRMAELNAEADNKELASEWANLVLNIEPDNSLAVQHVLKHD</sequence>
<reference evidence="2" key="1">
    <citation type="submission" date="2018-05" db="EMBL/GenBank/DDBJ databases">
        <authorList>
            <person name="Lanie J.A."/>
            <person name="Ng W.-L."/>
            <person name="Kazmierczak K.M."/>
            <person name="Andrzejewski T.M."/>
            <person name="Davidsen T.M."/>
            <person name="Wayne K.J."/>
            <person name="Tettelin H."/>
            <person name="Glass J.I."/>
            <person name="Rusch D."/>
            <person name="Podicherti R."/>
            <person name="Tsui H.-C.T."/>
            <person name="Winkler M.E."/>
        </authorList>
    </citation>
    <scope>NUCLEOTIDE SEQUENCE</scope>
</reference>
<dbReference type="SMART" id="SM00028">
    <property type="entry name" value="TPR"/>
    <property type="match status" value="4"/>
</dbReference>
<evidence type="ECO:0000313" key="2">
    <source>
        <dbReference type="EMBL" id="SVA26404.1"/>
    </source>
</evidence>
<dbReference type="InterPro" id="IPR019734">
    <property type="entry name" value="TPR_rpt"/>
</dbReference>
<name>A0A381UEL6_9ZZZZ</name>
<dbReference type="InterPro" id="IPR051706">
    <property type="entry name" value="Glycosyltransferase_domain"/>
</dbReference>
<dbReference type="GO" id="GO:0051999">
    <property type="term" value="P:mannosyl-inositol phosphorylceramide biosynthetic process"/>
    <property type="evidence" value="ECO:0007669"/>
    <property type="project" value="TreeGrafter"/>
</dbReference>
<gene>
    <name evidence="2" type="ORF">METZ01_LOCUS79258</name>
</gene>
<dbReference type="PANTHER" id="PTHR32385:SF15">
    <property type="entry name" value="INOSITOL PHOSPHOCERAMIDE MANNOSYLTRANSFERASE 1"/>
    <property type="match status" value="1"/>
</dbReference>
<dbReference type="Pfam" id="PF13432">
    <property type="entry name" value="TPR_16"/>
    <property type="match status" value="2"/>
</dbReference>
<dbReference type="Pfam" id="PF04488">
    <property type="entry name" value="Gly_transf_sug"/>
    <property type="match status" value="1"/>
</dbReference>
<dbReference type="EMBL" id="UINC01006250">
    <property type="protein sequence ID" value="SVA26404.1"/>
    <property type="molecule type" value="Genomic_DNA"/>
</dbReference>
<accession>A0A381UEL6</accession>
<dbReference type="AlphaFoldDB" id="A0A381UEL6"/>
<dbReference type="InterPro" id="IPR011990">
    <property type="entry name" value="TPR-like_helical_dom_sf"/>
</dbReference>
<dbReference type="GO" id="GO:0016020">
    <property type="term" value="C:membrane"/>
    <property type="evidence" value="ECO:0007669"/>
    <property type="project" value="GOC"/>
</dbReference>
<dbReference type="SUPFAM" id="SSF53448">
    <property type="entry name" value="Nucleotide-diphospho-sugar transferases"/>
    <property type="match status" value="1"/>
</dbReference>
<dbReference type="Gene3D" id="3.90.550.20">
    <property type="match status" value="1"/>
</dbReference>
<dbReference type="GO" id="GO:0000030">
    <property type="term" value="F:mannosyltransferase activity"/>
    <property type="evidence" value="ECO:0007669"/>
    <property type="project" value="TreeGrafter"/>
</dbReference>
<dbReference type="InterPro" id="IPR029044">
    <property type="entry name" value="Nucleotide-diphossugar_trans"/>
</dbReference>
<keyword evidence="1" id="KW-0808">Transferase</keyword>
<dbReference type="PANTHER" id="PTHR32385">
    <property type="entry name" value="MANNOSYL PHOSPHORYLINOSITOL CERAMIDE SYNTHASE"/>
    <property type="match status" value="1"/>
</dbReference>
<protein>
    <submittedName>
        <fullName evidence="2">Uncharacterized protein</fullName>
    </submittedName>
</protein>
<dbReference type="Gene3D" id="1.25.40.10">
    <property type="entry name" value="Tetratricopeptide repeat domain"/>
    <property type="match status" value="1"/>
</dbReference>
<proteinExistence type="predicted"/>
<dbReference type="SUPFAM" id="SSF48452">
    <property type="entry name" value="TPR-like"/>
    <property type="match status" value="1"/>
</dbReference>